<dbReference type="EMBL" id="JAACNO010000839">
    <property type="protein sequence ID" value="KAF4144607.1"/>
    <property type="molecule type" value="Genomic_DNA"/>
</dbReference>
<organism evidence="4 5">
    <name type="scientific">Phytophthora infestans</name>
    <name type="common">Potato late blight agent</name>
    <name type="synonym">Botrytis infestans</name>
    <dbReference type="NCBI Taxonomy" id="4787"/>
    <lineage>
        <taxon>Eukaryota</taxon>
        <taxon>Sar</taxon>
        <taxon>Stramenopiles</taxon>
        <taxon>Oomycota</taxon>
        <taxon>Peronosporomycetes</taxon>
        <taxon>Peronosporales</taxon>
        <taxon>Peronosporaceae</taxon>
        <taxon>Phytophthora</taxon>
    </lineage>
</organism>
<feature type="region of interest" description="Disordered" evidence="1">
    <location>
        <begin position="1"/>
        <end position="20"/>
    </location>
</feature>
<feature type="domain" description="Transposase Tc1-like" evidence="2">
    <location>
        <begin position="96"/>
        <end position="167"/>
    </location>
</feature>
<gene>
    <name evidence="4" type="ORF">GN958_ATG06214</name>
</gene>
<accession>A0A8S9UXV8</accession>
<dbReference type="PANTHER" id="PTHR23022:SF134">
    <property type="entry name" value="TRANSPOSABLE ELEMENT TC1 TRANSPOSASE"/>
    <property type="match status" value="1"/>
</dbReference>
<dbReference type="AlphaFoldDB" id="A0A8S9UXV8"/>
<evidence type="ECO:0000256" key="1">
    <source>
        <dbReference type="SAM" id="MobiDB-lite"/>
    </source>
</evidence>
<name>A0A8S9UXV8_PHYIN</name>
<keyword evidence="4" id="KW-0378">Hydrolase</keyword>
<keyword evidence="4" id="KW-0255">Endonuclease</keyword>
<dbReference type="InterPro" id="IPR009057">
    <property type="entry name" value="Homeodomain-like_sf"/>
</dbReference>
<dbReference type="SUPFAM" id="SSF46689">
    <property type="entry name" value="Homeodomain-like"/>
    <property type="match status" value="1"/>
</dbReference>
<dbReference type="Pfam" id="PF01498">
    <property type="entry name" value="HTH_Tnp_Tc3_2"/>
    <property type="match status" value="1"/>
</dbReference>
<dbReference type="InterPro" id="IPR002492">
    <property type="entry name" value="Transposase_Tc1-like"/>
</dbReference>
<feature type="domain" description="Tc1-like transposase DDE" evidence="3">
    <location>
        <begin position="177"/>
        <end position="329"/>
    </location>
</feature>
<protein>
    <submittedName>
        <fullName evidence="4">DDE superfamily endonuclease</fullName>
    </submittedName>
</protein>
<evidence type="ECO:0000259" key="2">
    <source>
        <dbReference type="Pfam" id="PF01498"/>
    </source>
</evidence>
<dbReference type="Pfam" id="PF13358">
    <property type="entry name" value="DDE_3"/>
    <property type="match status" value="1"/>
</dbReference>
<sequence>MGRQVPQEGKKGTKTSTSKPLILRFAMTGTRVEHSRQIRDLCVAKRHDGQTYQAIADELKLRVSSVKTIVSNAKKNGHTHSLLRSGRPRKTTVRQDRQIVREAKKNRRLSAGKLVSVVEKGHGIALSKQTVRNRIKDEGFNGRAARKKPFSSKKNIKARYAYARQMLKLKDDDWKKVVFSDESSVWLTGAAGRVFVWRKPGEEFKNECLAPTFKSGRETLMVWGCITYEGVGALHMCDSNITGAYYKSILEQNLQATVSVLGIGNDYKFVQDGAPGHRARLVKDYLKEKEVELLPHPAQSPDLNPIENLWALVKQELSKRPASSVDDLKEKIQEIWYDIEPKTVQDLYHSMPKRLLQVKDNRGGHTKY</sequence>
<dbReference type="GO" id="GO:0003677">
    <property type="term" value="F:DNA binding"/>
    <property type="evidence" value="ECO:0007669"/>
    <property type="project" value="InterPro"/>
</dbReference>
<dbReference type="PANTHER" id="PTHR23022">
    <property type="entry name" value="TRANSPOSABLE ELEMENT-RELATED"/>
    <property type="match status" value="1"/>
</dbReference>
<comment type="caution">
    <text evidence="4">The sequence shown here is derived from an EMBL/GenBank/DDBJ whole genome shotgun (WGS) entry which is preliminary data.</text>
</comment>
<dbReference type="InterPro" id="IPR047655">
    <property type="entry name" value="Transpos_IS630-like"/>
</dbReference>
<reference evidence="4" key="1">
    <citation type="submission" date="2020-03" db="EMBL/GenBank/DDBJ databases">
        <title>Hybrid Assembly of Korean Phytophthora infestans isolates.</title>
        <authorList>
            <person name="Prokchorchik M."/>
            <person name="Lee Y."/>
            <person name="Seo J."/>
            <person name="Cho J.-H."/>
            <person name="Park Y.-E."/>
            <person name="Jang D.-C."/>
            <person name="Im J.-S."/>
            <person name="Choi J.-G."/>
            <person name="Park H.-J."/>
            <person name="Lee G.-B."/>
            <person name="Lee Y.-G."/>
            <person name="Hong S.-Y."/>
            <person name="Cho K."/>
            <person name="Sohn K.H."/>
        </authorList>
    </citation>
    <scope>NUCLEOTIDE SEQUENCE</scope>
    <source>
        <strain evidence="4">KR_2_A2</strain>
    </source>
</reference>
<evidence type="ECO:0000313" key="4">
    <source>
        <dbReference type="EMBL" id="KAF4144607.1"/>
    </source>
</evidence>
<dbReference type="InterPro" id="IPR036397">
    <property type="entry name" value="RNaseH_sf"/>
</dbReference>
<proteinExistence type="predicted"/>
<dbReference type="GO" id="GO:0004519">
    <property type="term" value="F:endonuclease activity"/>
    <property type="evidence" value="ECO:0007669"/>
    <property type="project" value="UniProtKB-KW"/>
</dbReference>
<dbReference type="Gene3D" id="1.10.10.10">
    <property type="entry name" value="Winged helix-like DNA-binding domain superfamily/Winged helix DNA-binding domain"/>
    <property type="match status" value="1"/>
</dbReference>
<dbReference type="InterPro" id="IPR036388">
    <property type="entry name" value="WH-like_DNA-bd_sf"/>
</dbReference>
<evidence type="ECO:0000313" key="5">
    <source>
        <dbReference type="Proteomes" id="UP000704712"/>
    </source>
</evidence>
<evidence type="ECO:0000259" key="3">
    <source>
        <dbReference type="Pfam" id="PF13358"/>
    </source>
</evidence>
<dbReference type="Gene3D" id="3.30.420.10">
    <property type="entry name" value="Ribonuclease H-like superfamily/Ribonuclease H"/>
    <property type="match status" value="1"/>
</dbReference>
<dbReference type="InterPro" id="IPR052338">
    <property type="entry name" value="Transposase_5"/>
</dbReference>
<dbReference type="NCBIfam" id="NF033545">
    <property type="entry name" value="transpos_IS630"/>
    <property type="match status" value="1"/>
</dbReference>
<dbReference type="GO" id="GO:0015074">
    <property type="term" value="P:DNA integration"/>
    <property type="evidence" value="ECO:0007669"/>
    <property type="project" value="InterPro"/>
</dbReference>
<keyword evidence="4" id="KW-0540">Nuclease</keyword>
<dbReference type="GO" id="GO:0006313">
    <property type="term" value="P:DNA transposition"/>
    <property type="evidence" value="ECO:0007669"/>
    <property type="project" value="InterPro"/>
</dbReference>
<dbReference type="InterPro" id="IPR038717">
    <property type="entry name" value="Tc1-like_DDE_dom"/>
</dbReference>
<dbReference type="Proteomes" id="UP000704712">
    <property type="component" value="Unassembled WGS sequence"/>
</dbReference>